<protein>
    <submittedName>
        <fullName evidence="1">Uncharacterized protein</fullName>
    </submittedName>
</protein>
<comment type="caution">
    <text evidence="1">The sequence shown here is derived from an EMBL/GenBank/DDBJ whole genome shotgun (WGS) entry which is preliminary data.</text>
</comment>
<keyword evidence="2" id="KW-1185">Reference proteome</keyword>
<evidence type="ECO:0000313" key="1">
    <source>
        <dbReference type="EMBL" id="MED6127046.1"/>
    </source>
</evidence>
<evidence type="ECO:0000313" key="2">
    <source>
        <dbReference type="Proteomes" id="UP001341840"/>
    </source>
</evidence>
<dbReference type="EMBL" id="JASCZI010031574">
    <property type="protein sequence ID" value="MED6127046.1"/>
    <property type="molecule type" value="Genomic_DNA"/>
</dbReference>
<sequence length="54" mass="6123">MDVSHQIKLTSHLQKPPEEVFINRHHDTTTFGASLTTRETRNVGNIDFPEFGAT</sequence>
<gene>
    <name evidence="1" type="ORF">PIB30_084340</name>
</gene>
<organism evidence="1 2">
    <name type="scientific">Stylosanthes scabra</name>
    <dbReference type="NCBI Taxonomy" id="79078"/>
    <lineage>
        <taxon>Eukaryota</taxon>
        <taxon>Viridiplantae</taxon>
        <taxon>Streptophyta</taxon>
        <taxon>Embryophyta</taxon>
        <taxon>Tracheophyta</taxon>
        <taxon>Spermatophyta</taxon>
        <taxon>Magnoliopsida</taxon>
        <taxon>eudicotyledons</taxon>
        <taxon>Gunneridae</taxon>
        <taxon>Pentapetalae</taxon>
        <taxon>rosids</taxon>
        <taxon>fabids</taxon>
        <taxon>Fabales</taxon>
        <taxon>Fabaceae</taxon>
        <taxon>Papilionoideae</taxon>
        <taxon>50 kb inversion clade</taxon>
        <taxon>dalbergioids sensu lato</taxon>
        <taxon>Dalbergieae</taxon>
        <taxon>Pterocarpus clade</taxon>
        <taxon>Stylosanthes</taxon>
    </lineage>
</organism>
<reference evidence="1 2" key="1">
    <citation type="journal article" date="2023" name="Plants (Basel)">
        <title>Bridging the Gap: Combining Genomics and Transcriptomics Approaches to Understand Stylosanthes scabra, an Orphan Legume from the Brazilian Caatinga.</title>
        <authorList>
            <person name="Ferreira-Neto J.R.C."/>
            <person name="da Silva M.D."/>
            <person name="Binneck E."/>
            <person name="de Melo N.F."/>
            <person name="da Silva R.H."/>
            <person name="de Melo A.L.T.M."/>
            <person name="Pandolfi V."/>
            <person name="Bustamante F.O."/>
            <person name="Brasileiro-Vidal A.C."/>
            <person name="Benko-Iseppon A.M."/>
        </authorList>
    </citation>
    <scope>NUCLEOTIDE SEQUENCE [LARGE SCALE GENOMIC DNA]</scope>
    <source>
        <tissue evidence="1">Leaves</tissue>
    </source>
</reference>
<feature type="non-terminal residue" evidence="1">
    <location>
        <position position="54"/>
    </location>
</feature>
<proteinExistence type="predicted"/>
<accession>A0ABU6RSE3</accession>
<name>A0ABU6RSE3_9FABA</name>
<dbReference type="Proteomes" id="UP001341840">
    <property type="component" value="Unassembled WGS sequence"/>
</dbReference>